<dbReference type="KEGG" id="tper:IWA51_03845"/>
<dbReference type="Pfam" id="PF10035">
    <property type="entry name" value="DUF2179"/>
    <property type="match status" value="1"/>
</dbReference>
<accession>A0A7T3REQ2</accession>
<feature type="transmembrane region" description="Helical" evidence="6">
    <location>
        <begin position="185"/>
        <end position="203"/>
    </location>
</feature>
<dbReference type="InterPro" id="IPR015867">
    <property type="entry name" value="N-reg_PII/ATP_PRibTrfase_C"/>
</dbReference>
<evidence type="ECO:0000256" key="4">
    <source>
        <dbReference type="ARBA" id="ARBA00022989"/>
    </source>
</evidence>
<dbReference type="InterPro" id="IPR019264">
    <property type="entry name" value="DUF2179"/>
</dbReference>
<dbReference type="Gene3D" id="3.30.70.120">
    <property type="match status" value="1"/>
</dbReference>
<dbReference type="RefSeq" id="WP_177528437.1">
    <property type="nucleotide sequence ID" value="NZ_CBCSHE010000002.1"/>
</dbReference>
<name>A0A7T3REQ2_9SPIR</name>
<evidence type="ECO:0000259" key="7">
    <source>
        <dbReference type="Pfam" id="PF10035"/>
    </source>
</evidence>
<feature type="transmembrane region" description="Helical" evidence="6">
    <location>
        <begin position="118"/>
        <end position="139"/>
    </location>
</feature>
<dbReference type="PIRSF" id="PIRSF006483">
    <property type="entry name" value="Membrane_protein_YitT"/>
    <property type="match status" value="1"/>
</dbReference>
<keyword evidence="2" id="KW-1003">Cell membrane</keyword>
<dbReference type="PANTHER" id="PTHR33545:SF5">
    <property type="entry name" value="UPF0750 MEMBRANE PROTEIN YITT"/>
    <property type="match status" value="1"/>
</dbReference>
<dbReference type="Pfam" id="PF02588">
    <property type="entry name" value="YitT_membrane"/>
    <property type="match status" value="1"/>
</dbReference>
<proteinExistence type="predicted"/>
<feature type="domain" description="DUF2179" evidence="7">
    <location>
        <begin position="232"/>
        <end position="285"/>
    </location>
</feature>
<dbReference type="PANTHER" id="PTHR33545">
    <property type="entry name" value="UPF0750 MEMBRANE PROTEIN YITT-RELATED"/>
    <property type="match status" value="1"/>
</dbReference>
<feature type="transmembrane region" description="Helical" evidence="6">
    <location>
        <begin position="160"/>
        <end position="179"/>
    </location>
</feature>
<evidence type="ECO:0000256" key="2">
    <source>
        <dbReference type="ARBA" id="ARBA00022475"/>
    </source>
</evidence>
<feature type="transmembrane region" description="Helical" evidence="6">
    <location>
        <begin position="61"/>
        <end position="84"/>
    </location>
</feature>
<dbReference type="CDD" id="cd16380">
    <property type="entry name" value="YitT_C"/>
    <property type="match status" value="1"/>
</dbReference>
<evidence type="ECO:0000313" key="9">
    <source>
        <dbReference type="Proteomes" id="UP000595224"/>
    </source>
</evidence>
<dbReference type="Proteomes" id="UP000595224">
    <property type="component" value="Chromosome"/>
</dbReference>
<sequence length="293" mass="32469">MNKNPVTTIIPTPSAWKRTALVILGAVLFAVNLKTFVYTANLFPGGFSGLSLLIQRAVQKFLGFEIPYTLLYGILNAVPVYISFRFIGRNFTIFSLIMIVLSSVLTDFIPGITITDDILLCSVFGGILNGAAITLCLYADATSGGTDFIAIYFSEKTGRDMWNVIFAGNCVVLAAAGLLFGWEKALYSIIFQFASTQVLNLLYRRYQKVTMLIVTDKPDELYEIIHRTTNHDATKLEATGCYKKSDKTMLYTVVSGDEAGTLAKDLRRADPLAFVNVLRTQEVLGRFFTRPND</sequence>
<gene>
    <name evidence="8" type="ORF">IWA51_03845</name>
</gene>
<evidence type="ECO:0000256" key="5">
    <source>
        <dbReference type="ARBA" id="ARBA00023136"/>
    </source>
</evidence>
<keyword evidence="5 6" id="KW-0472">Membrane</keyword>
<evidence type="ECO:0000313" key="8">
    <source>
        <dbReference type="EMBL" id="QQA01754.1"/>
    </source>
</evidence>
<dbReference type="GO" id="GO:0005886">
    <property type="term" value="C:plasma membrane"/>
    <property type="evidence" value="ECO:0007669"/>
    <property type="project" value="UniProtKB-SubCell"/>
</dbReference>
<keyword evidence="4 6" id="KW-1133">Transmembrane helix</keyword>
<reference evidence="8 9" key="1">
    <citation type="submission" date="2020-11" db="EMBL/GenBank/DDBJ databases">
        <title>Treponema Peruensis nv. sp., first commensal Treponema isolated from human feces.</title>
        <authorList>
            <person name="Belkhou C."/>
            <person name="Raes J."/>
        </authorList>
    </citation>
    <scope>NUCLEOTIDE SEQUENCE [LARGE SCALE GENOMIC DNA]</scope>
    <source>
        <strain evidence="8 9">RCC2812</strain>
    </source>
</reference>
<dbReference type="EMBL" id="CP064936">
    <property type="protein sequence ID" value="QQA01754.1"/>
    <property type="molecule type" value="Genomic_DNA"/>
</dbReference>
<feature type="transmembrane region" description="Helical" evidence="6">
    <location>
        <begin position="91"/>
        <end position="112"/>
    </location>
</feature>
<evidence type="ECO:0000256" key="1">
    <source>
        <dbReference type="ARBA" id="ARBA00004651"/>
    </source>
</evidence>
<organism evidence="8 9">
    <name type="scientific">Treponema peruense</name>
    <dbReference type="NCBI Taxonomy" id="2787628"/>
    <lineage>
        <taxon>Bacteria</taxon>
        <taxon>Pseudomonadati</taxon>
        <taxon>Spirochaetota</taxon>
        <taxon>Spirochaetia</taxon>
        <taxon>Spirochaetales</taxon>
        <taxon>Treponemataceae</taxon>
        <taxon>Treponema</taxon>
    </lineage>
</organism>
<keyword evidence="9" id="KW-1185">Reference proteome</keyword>
<dbReference type="InterPro" id="IPR051461">
    <property type="entry name" value="UPF0750_membrane"/>
</dbReference>
<feature type="transmembrane region" description="Helical" evidence="6">
    <location>
        <begin position="21"/>
        <end position="41"/>
    </location>
</feature>
<evidence type="ECO:0000256" key="3">
    <source>
        <dbReference type="ARBA" id="ARBA00022692"/>
    </source>
</evidence>
<evidence type="ECO:0000256" key="6">
    <source>
        <dbReference type="SAM" id="Phobius"/>
    </source>
</evidence>
<protein>
    <submittedName>
        <fullName evidence="8">YitT family protein</fullName>
    </submittedName>
</protein>
<dbReference type="AlphaFoldDB" id="A0A7T3REQ2"/>
<keyword evidence="3 6" id="KW-0812">Transmembrane</keyword>
<comment type="subcellular location">
    <subcellularLocation>
        <location evidence="1">Cell membrane</location>
        <topology evidence="1">Multi-pass membrane protein</topology>
    </subcellularLocation>
</comment>
<dbReference type="InterPro" id="IPR003740">
    <property type="entry name" value="YitT"/>
</dbReference>